<evidence type="ECO:0000256" key="8">
    <source>
        <dbReference type="RuleBase" id="RU361238"/>
    </source>
</evidence>
<proteinExistence type="inferred from homology"/>
<sequence length="530" mass="55777">MFSLFECALTFTFVSVVSSTGVSCSSITNLNIPGTNILSITGNIVLNYTVPAVPPVLLSPINGLNFCSVTVVLTHPNENDTVTTTIWLPLSGWNGRFQGTGGGGFSAGLGPLGLGSAIQGGYSAGSTDGGNLGLFFDILPAALTSNGSINWPLIEDFGSRSVHDMAVIGKAVTEQYYGTPPLFSYFGGCSNGGREGYAAAQKYPRDFDGVMAASPVPGFAKISVAAMWPYTVMVQEKTVPSECVFNAFVNASIAQCDGLDGVLDGIISDVESCFYDPYTLVGKQVACDGEIVTIDEATSKVVQMVHDGLTSPSGEKLWSGQNWGTGFVGLYVGNLATSTQNGTTTPIIPEGSSQYIKYLLKRDPSFDISSLSYADLTALFHQSVAEYEAILGAGNPDLSGFRDAGGKLLSWHGLADSLIYPNGTVLYRQEVDALMGGTEAVSEFYRLFLAPGVNHCGGGYGPVPTDPLGALVAWVENGTVPETIAGQFTDGVGDVVWRDICYYPLVSRYDGHGDPKVASSYDCSTSRGLV</sequence>
<keyword evidence="10" id="KW-1185">Reference proteome</keyword>
<accession>A0A8T9C646</accession>
<name>A0A8T9C646_9HELO</name>
<keyword evidence="7" id="KW-1015">Disulfide bond</keyword>
<dbReference type="SUPFAM" id="SSF53474">
    <property type="entry name" value="alpha/beta-Hydrolases"/>
    <property type="match status" value="1"/>
</dbReference>
<dbReference type="GO" id="GO:0046872">
    <property type="term" value="F:metal ion binding"/>
    <property type="evidence" value="ECO:0007669"/>
    <property type="project" value="UniProtKB-KW"/>
</dbReference>
<keyword evidence="5 8" id="KW-0378">Hydrolase</keyword>
<keyword evidence="2" id="KW-0719">Serine esterase</keyword>
<evidence type="ECO:0000256" key="3">
    <source>
        <dbReference type="ARBA" id="ARBA00022723"/>
    </source>
</evidence>
<comment type="caution">
    <text evidence="9">The sequence shown here is derived from an EMBL/GenBank/DDBJ whole genome shotgun (WGS) entry which is preliminary data.</text>
</comment>
<reference evidence="9 10" key="1">
    <citation type="submission" date="2018-05" db="EMBL/GenBank/DDBJ databases">
        <title>Genome sequencing and assembly of the regulated plant pathogen Lachnellula willkommii and related sister species for the development of diagnostic species identification markers.</title>
        <authorList>
            <person name="Giroux E."/>
            <person name="Bilodeau G."/>
        </authorList>
    </citation>
    <scope>NUCLEOTIDE SEQUENCE [LARGE SCALE GENOMIC DNA]</scope>
    <source>
        <strain evidence="9 10">CBS 268.59</strain>
    </source>
</reference>
<evidence type="ECO:0000256" key="5">
    <source>
        <dbReference type="ARBA" id="ARBA00022801"/>
    </source>
</evidence>
<feature type="signal peptide" evidence="8">
    <location>
        <begin position="1"/>
        <end position="19"/>
    </location>
</feature>
<dbReference type="InterPro" id="IPR011118">
    <property type="entry name" value="Tannase/feruloyl_esterase"/>
</dbReference>
<comment type="similarity">
    <text evidence="1 8">Belongs to the tannase family.</text>
</comment>
<evidence type="ECO:0000256" key="2">
    <source>
        <dbReference type="ARBA" id="ARBA00022487"/>
    </source>
</evidence>
<keyword evidence="6" id="KW-0106">Calcium</keyword>
<dbReference type="OrthoDB" id="3039123at2759"/>
<gene>
    <name evidence="9" type="ORF">LSUE1_G005164</name>
</gene>
<evidence type="ECO:0000313" key="10">
    <source>
        <dbReference type="Proteomes" id="UP000469558"/>
    </source>
</evidence>
<dbReference type="AlphaFoldDB" id="A0A8T9C646"/>
<evidence type="ECO:0000313" key="9">
    <source>
        <dbReference type="EMBL" id="TVY81199.1"/>
    </source>
</evidence>
<dbReference type="GO" id="GO:0030600">
    <property type="term" value="F:feruloyl esterase activity"/>
    <property type="evidence" value="ECO:0007669"/>
    <property type="project" value="UniProtKB-ARBA"/>
</dbReference>
<keyword evidence="4 8" id="KW-0732">Signal</keyword>
<evidence type="ECO:0000256" key="7">
    <source>
        <dbReference type="ARBA" id="ARBA00023157"/>
    </source>
</evidence>
<organism evidence="9 10">
    <name type="scientific">Lachnellula suecica</name>
    <dbReference type="NCBI Taxonomy" id="602035"/>
    <lineage>
        <taxon>Eukaryota</taxon>
        <taxon>Fungi</taxon>
        <taxon>Dikarya</taxon>
        <taxon>Ascomycota</taxon>
        <taxon>Pezizomycotina</taxon>
        <taxon>Leotiomycetes</taxon>
        <taxon>Helotiales</taxon>
        <taxon>Lachnaceae</taxon>
        <taxon>Lachnellula</taxon>
    </lineage>
</organism>
<dbReference type="PANTHER" id="PTHR33938:SF8">
    <property type="entry name" value="CARBOXYLIC ESTER HYDROLASE"/>
    <property type="match status" value="1"/>
</dbReference>
<dbReference type="Pfam" id="PF07519">
    <property type="entry name" value="Tannase"/>
    <property type="match status" value="1"/>
</dbReference>
<dbReference type="EC" id="3.1.1.-" evidence="8"/>
<feature type="chain" id="PRO_5035968702" description="Carboxylic ester hydrolase" evidence="8">
    <location>
        <begin position="20"/>
        <end position="530"/>
    </location>
</feature>
<dbReference type="EMBL" id="QGMK01000527">
    <property type="protein sequence ID" value="TVY81199.1"/>
    <property type="molecule type" value="Genomic_DNA"/>
</dbReference>
<evidence type="ECO:0000256" key="1">
    <source>
        <dbReference type="ARBA" id="ARBA00006249"/>
    </source>
</evidence>
<keyword evidence="3" id="KW-0479">Metal-binding</keyword>
<dbReference type="Proteomes" id="UP000469558">
    <property type="component" value="Unassembled WGS sequence"/>
</dbReference>
<dbReference type="InterPro" id="IPR029058">
    <property type="entry name" value="AB_hydrolase_fold"/>
</dbReference>
<evidence type="ECO:0000256" key="4">
    <source>
        <dbReference type="ARBA" id="ARBA00022729"/>
    </source>
</evidence>
<dbReference type="PANTHER" id="PTHR33938">
    <property type="entry name" value="FERULOYL ESTERASE B-RELATED"/>
    <property type="match status" value="1"/>
</dbReference>
<evidence type="ECO:0000256" key="6">
    <source>
        <dbReference type="ARBA" id="ARBA00022837"/>
    </source>
</evidence>
<protein>
    <recommendedName>
        <fullName evidence="8">Carboxylic ester hydrolase</fullName>
        <ecNumber evidence="8">3.1.1.-</ecNumber>
    </recommendedName>
</protein>